<name>A0A645EFM9_9ZZZZ</name>
<comment type="caution">
    <text evidence="1">The sequence shown here is derived from an EMBL/GenBank/DDBJ whole genome shotgun (WGS) entry which is preliminary data.</text>
</comment>
<accession>A0A645EFM9</accession>
<organism evidence="1">
    <name type="scientific">bioreactor metagenome</name>
    <dbReference type="NCBI Taxonomy" id="1076179"/>
    <lineage>
        <taxon>unclassified sequences</taxon>
        <taxon>metagenomes</taxon>
        <taxon>ecological metagenomes</taxon>
    </lineage>
</organism>
<gene>
    <name evidence="1" type="ORF">SDC9_146593</name>
</gene>
<dbReference type="AlphaFoldDB" id="A0A645EFM9"/>
<protein>
    <submittedName>
        <fullName evidence="1">Uncharacterized protein</fullName>
    </submittedName>
</protein>
<sequence>MEWNRMLTVLKSCSKSSILTIYWGNGLIIKGVIDTFSETDNSLEEDDPDYKEYYMCVIKIADIVRLPNQGPFNEKVGDLIEVSILNEPIKIEEKGKGIIWEK</sequence>
<evidence type="ECO:0000313" key="1">
    <source>
        <dbReference type="EMBL" id="MPM99402.1"/>
    </source>
</evidence>
<proteinExistence type="predicted"/>
<dbReference type="EMBL" id="VSSQ01045498">
    <property type="protein sequence ID" value="MPM99402.1"/>
    <property type="molecule type" value="Genomic_DNA"/>
</dbReference>
<reference evidence="1" key="1">
    <citation type="submission" date="2019-08" db="EMBL/GenBank/DDBJ databases">
        <authorList>
            <person name="Kucharzyk K."/>
            <person name="Murdoch R.W."/>
            <person name="Higgins S."/>
            <person name="Loffler F."/>
        </authorList>
    </citation>
    <scope>NUCLEOTIDE SEQUENCE</scope>
</reference>